<comment type="subcellular location">
    <subcellularLocation>
        <location evidence="2">Cytoplasm</location>
        <location evidence="2">Cytoskeleton</location>
    </subcellularLocation>
</comment>
<dbReference type="InterPro" id="IPR001698">
    <property type="entry name" value="CAPZB"/>
</dbReference>
<evidence type="ECO:0000256" key="3">
    <source>
        <dbReference type="SAM" id="MobiDB-lite"/>
    </source>
</evidence>
<dbReference type="GO" id="GO:0051016">
    <property type="term" value="P:barbed-end actin filament capping"/>
    <property type="evidence" value="ECO:0007669"/>
    <property type="project" value="UniProtKB-UniRule"/>
</dbReference>
<accession>A0A9K3GHA9</accession>
<dbReference type="Gene3D" id="1.20.58.570">
    <property type="match status" value="1"/>
</dbReference>
<dbReference type="AlphaFoldDB" id="A0A9K3GHA9"/>
<dbReference type="SUPFAM" id="SSF90096">
    <property type="entry name" value="Subunits of heterodimeric actin filament capping protein Capz"/>
    <property type="match status" value="1"/>
</dbReference>
<dbReference type="PANTHER" id="PTHR10619">
    <property type="entry name" value="F-ACTIN-CAPPING PROTEIN SUBUNIT BETA"/>
    <property type="match status" value="1"/>
</dbReference>
<keyword evidence="2" id="KW-0206">Cytoskeleton</keyword>
<name>A0A9K3GHA9_9EUKA</name>
<comment type="caution">
    <text evidence="4">The sequence shown here is derived from an EMBL/GenBank/DDBJ whole genome shotgun (WGS) entry which is preliminary data.</text>
</comment>
<dbReference type="Pfam" id="PF01115">
    <property type="entry name" value="F_actin_cap_B"/>
    <property type="match status" value="1"/>
</dbReference>
<dbReference type="InterPro" id="IPR037282">
    <property type="entry name" value="CapZ_alpha/beta"/>
</dbReference>
<organism evidence="4 5">
    <name type="scientific">Kipferlia bialata</name>
    <dbReference type="NCBI Taxonomy" id="797122"/>
    <lineage>
        <taxon>Eukaryota</taxon>
        <taxon>Metamonada</taxon>
        <taxon>Carpediemonas-like organisms</taxon>
        <taxon>Kipferlia</taxon>
    </lineage>
</organism>
<dbReference type="GO" id="GO:0008290">
    <property type="term" value="C:F-actin capping protein complex"/>
    <property type="evidence" value="ECO:0007669"/>
    <property type="project" value="UniProtKB-UniRule"/>
</dbReference>
<dbReference type="PRINTS" id="PR00192">
    <property type="entry name" value="FACTINCAPB"/>
</dbReference>
<feature type="compositionally biased region" description="Polar residues" evidence="3">
    <location>
        <begin position="1"/>
        <end position="28"/>
    </location>
</feature>
<keyword evidence="2" id="KW-0963">Cytoplasm</keyword>
<gene>
    <name evidence="4" type="ORF">KIPB_004232</name>
</gene>
<keyword evidence="2" id="KW-0009">Actin-binding</keyword>
<sequence length="138" mass="15164">MDMDPSTPSAGLNPETESPAESSVQSPETPVDMGKAYAAAIDLLRRVPTAKVSHALALINRLAPELTEDLMAEVDQPLKVLTDTQVDKPFIGCDMNRDGDSYRSPYTSQFYPPLPEDYEAEPVLPFCRAIEEEGNHKV</sequence>
<dbReference type="Proteomes" id="UP000265618">
    <property type="component" value="Unassembled WGS sequence"/>
</dbReference>
<dbReference type="OrthoDB" id="9979678at2759"/>
<evidence type="ECO:0000256" key="1">
    <source>
        <dbReference type="ARBA" id="ARBA00022467"/>
    </source>
</evidence>
<reference evidence="4 5" key="1">
    <citation type="journal article" date="2018" name="PLoS ONE">
        <title>The draft genome of Kipferlia bialata reveals reductive genome evolution in fornicate parasites.</title>
        <authorList>
            <person name="Tanifuji G."/>
            <person name="Takabayashi S."/>
            <person name="Kume K."/>
            <person name="Takagi M."/>
            <person name="Nakayama T."/>
            <person name="Kamikawa R."/>
            <person name="Inagaki Y."/>
            <person name="Hashimoto T."/>
        </authorList>
    </citation>
    <scope>NUCLEOTIDE SEQUENCE [LARGE SCALE GENOMIC DNA]</scope>
    <source>
        <strain evidence="4">NY0173</strain>
    </source>
</reference>
<dbReference type="EMBL" id="BDIP01000887">
    <property type="protein sequence ID" value="GIQ82993.1"/>
    <property type="molecule type" value="Genomic_DNA"/>
</dbReference>
<protein>
    <recommendedName>
        <fullName evidence="2">F-actin-capping protein subunit beta</fullName>
    </recommendedName>
</protein>
<dbReference type="GO" id="GO:0000902">
    <property type="term" value="P:cell morphogenesis"/>
    <property type="evidence" value="ECO:0007669"/>
    <property type="project" value="TreeGrafter"/>
</dbReference>
<evidence type="ECO:0000313" key="4">
    <source>
        <dbReference type="EMBL" id="GIQ82993.1"/>
    </source>
</evidence>
<proteinExistence type="inferred from homology"/>
<keyword evidence="1 2" id="KW-0117">Actin capping</keyword>
<comment type="subunit">
    <text evidence="2">Heterodimer of an alpha and a beta subunit.</text>
</comment>
<comment type="function">
    <text evidence="2">F-actin-capping proteins bind in a Ca(2+)-independent manner to the fast growing ends of actin filaments (barbed end) thereby blocking the exchange of subunits at these ends. Unlike other capping proteins (such as gelsolin and severin), these proteins do not sever actin filaments.</text>
</comment>
<comment type="similarity">
    <text evidence="2">Belongs to the F-actin-capping protein beta subunit family.</text>
</comment>
<dbReference type="PANTHER" id="PTHR10619:SF0">
    <property type="entry name" value="F-ACTIN-CAPPING PROTEIN SUBUNIT BETA ISOFORMS 1 AND 2"/>
    <property type="match status" value="1"/>
</dbReference>
<keyword evidence="5" id="KW-1185">Reference proteome</keyword>
<evidence type="ECO:0000256" key="2">
    <source>
        <dbReference type="RuleBase" id="RU365078"/>
    </source>
</evidence>
<dbReference type="GO" id="GO:0051015">
    <property type="term" value="F:actin filament binding"/>
    <property type="evidence" value="ECO:0007669"/>
    <property type="project" value="TreeGrafter"/>
</dbReference>
<evidence type="ECO:0000313" key="5">
    <source>
        <dbReference type="Proteomes" id="UP000265618"/>
    </source>
</evidence>
<dbReference type="InterPro" id="IPR043175">
    <property type="entry name" value="CAPZB_N"/>
</dbReference>
<feature type="region of interest" description="Disordered" evidence="3">
    <location>
        <begin position="1"/>
        <end position="31"/>
    </location>
</feature>